<dbReference type="Proteomes" id="UP001148313">
    <property type="component" value="Unassembled WGS sequence"/>
</dbReference>
<reference evidence="1" key="1">
    <citation type="submission" date="2022-11" db="EMBL/GenBank/DDBJ databases">
        <title>Hoeflea poritis sp. nov., isolated from scleractinian coral Porites lutea.</title>
        <authorList>
            <person name="Zhang G."/>
            <person name="Wei Q."/>
            <person name="Cai L."/>
        </authorList>
    </citation>
    <scope>NUCLEOTIDE SEQUENCE</scope>
    <source>
        <strain evidence="1">E7-10</strain>
    </source>
</reference>
<accession>A0ABT4VUD0</accession>
<comment type="caution">
    <text evidence="1">The sequence shown here is derived from an EMBL/GenBank/DDBJ whole genome shotgun (WGS) entry which is preliminary data.</text>
</comment>
<dbReference type="InterPro" id="IPR011227">
    <property type="entry name" value="UCP029730"/>
</dbReference>
<keyword evidence="2" id="KW-1185">Reference proteome</keyword>
<evidence type="ECO:0000313" key="2">
    <source>
        <dbReference type="Proteomes" id="UP001148313"/>
    </source>
</evidence>
<protein>
    <submittedName>
        <fullName evidence="1">N-formylglutamate amidohydrolase</fullName>
    </submittedName>
</protein>
<gene>
    <name evidence="1" type="ORF">OOZ53_19940</name>
</gene>
<proteinExistence type="predicted"/>
<dbReference type="PIRSF" id="PIRSF029730">
    <property type="entry name" value="UCP029730"/>
    <property type="match status" value="1"/>
</dbReference>
<organism evidence="1 2">
    <name type="scientific">Hoeflea poritis</name>
    <dbReference type="NCBI Taxonomy" id="2993659"/>
    <lineage>
        <taxon>Bacteria</taxon>
        <taxon>Pseudomonadati</taxon>
        <taxon>Pseudomonadota</taxon>
        <taxon>Alphaproteobacteria</taxon>
        <taxon>Hyphomicrobiales</taxon>
        <taxon>Rhizobiaceae</taxon>
        <taxon>Hoeflea</taxon>
    </lineage>
</organism>
<dbReference type="InterPro" id="IPR007709">
    <property type="entry name" value="N-FG_amidohydro"/>
</dbReference>
<evidence type="ECO:0000313" key="1">
    <source>
        <dbReference type="EMBL" id="MDA4847642.1"/>
    </source>
</evidence>
<dbReference type="SUPFAM" id="SSF53187">
    <property type="entry name" value="Zn-dependent exopeptidases"/>
    <property type="match status" value="1"/>
</dbReference>
<dbReference type="RefSeq" id="WP_271091478.1">
    <property type="nucleotide sequence ID" value="NZ_JAPJZH010000014.1"/>
</dbReference>
<dbReference type="Pfam" id="PF05013">
    <property type="entry name" value="FGase"/>
    <property type="match status" value="1"/>
</dbReference>
<name>A0ABT4VUD0_9HYPH</name>
<sequence length="261" mass="28309">MASPAAGRSKSLLLEGDHWPVEVVNGDSDGPVVLVCEHAGRAIPAALGDLGLPPSAMDLHIAYDIGAASVARTVAGILDAPLVLQPYSRLVIDCNRPVDAEDAIAAVSDNVEVPGNRNLPAAARQCRIDEIFEPFHKAVSTLIEGHERRAFFAIHSFTRTLAGQERKWDVGFASRTDPKTPEALAEQLVRLRPELNIGMNEPYAIDDQSDWTIPTHGERFGLQHSLVEIRNDHLRDEQGCVRWAELLGKAIGALIEAGAVR</sequence>
<dbReference type="Gene3D" id="3.40.630.40">
    <property type="entry name" value="Zn-dependent exopeptidases"/>
    <property type="match status" value="1"/>
</dbReference>
<dbReference type="EMBL" id="JAPJZH010000014">
    <property type="protein sequence ID" value="MDA4847642.1"/>
    <property type="molecule type" value="Genomic_DNA"/>
</dbReference>